<protein>
    <submittedName>
        <fullName evidence="3">Isochorismate synthase DhbC</fullName>
    </submittedName>
</protein>
<gene>
    <name evidence="3" type="primary">dhbC_1</name>
    <name evidence="3" type="ORF">GAK31_00111</name>
</gene>
<reference evidence="4" key="1">
    <citation type="journal article" date="2020" name="MBio">
        <title>Horizontal gene transfer to a defensive symbiont with a reduced genome amongst a multipartite beetle microbiome.</title>
        <authorList>
            <person name="Waterworth S.C."/>
            <person name="Florez L.V."/>
            <person name="Rees E.R."/>
            <person name="Hertweck C."/>
            <person name="Kaltenpoth M."/>
            <person name="Kwan J.C."/>
        </authorList>
    </citation>
    <scope>NUCLEOTIDE SEQUENCE [LARGE SCALE GENOMIC DNA]</scope>
</reference>
<dbReference type="InterPro" id="IPR015890">
    <property type="entry name" value="Chorismate_C"/>
</dbReference>
<proteinExistence type="predicted"/>
<sequence>MLVGAVPFDPAQDDALHQPVRLAPPLQHAELQPPRLQGALLAEPSPGRYATAVATAVALLADEQVALDKVVLARSLYVHTEQPLAPQALLARLGRDAAVTTYDTPLPVAAGQPPAWLVGATPELLLRRHGRQVLSHPLAGSARRSSDPAQDERAA</sequence>
<dbReference type="PANTHER" id="PTHR42839">
    <property type="entry name" value="ISOCHORISMATE SYNTHASE ENTC"/>
    <property type="match status" value="1"/>
</dbReference>
<evidence type="ECO:0000313" key="3">
    <source>
        <dbReference type="EMBL" id="KAF1016852.1"/>
    </source>
</evidence>
<dbReference type="Gene3D" id="3.60.120.10">
    <property type="entry name" value="Anthranilate synthase"/>
    <property type="match status" value="1"/>
</dbReference>
<dbReference type="PANTHER" id="PTHR42839:SF2">
    <property type="entry name" value="ISOCHORISMATE SYNTHASE ENTC"/>
    <property type="match status" value="1"/>
</dbReference>
<accession>A0A7V8FIY8</accession>
<dbReference type="Pfam" id="PF00425">
    <property type="entry name" value="Chorismate_bind"/>
    <property type="match status" value="1"/>
</dbReference>
<evidence type="ECO:0000313" key="4">
    <source>
        <dbReference type="Proteomes" id="UP000487117"/>
    </source>
</evidence>
<dbReference type="Proteomes" id="UP000487117">
    <property type="component" value="Unassembled WGS sequence"/>
</dbReference>
<feature type="region of interest" description="Disordered" evidence="1">
    <location>
        <begin position="136"/>
        <end position="155"/>
    </location>
</feature>
<dbReference type="InterPro" id="IPR005801">
    <property type="entry name" value="ADC_synthase"/>
</dbReference>
<evidence type="ECO:0000256" key="1">
    <source>
        <dbReference type="SAM" id="MobiDB-lite"/>
    </source>
</evidence>
<dbReference type="SUPFAM" id="SSF56322">
    <property type="entry name" value="ADC synthase"/>
    <property type="match status" value="1"/>
</dbReference>
<organism evidence="3 4">
    <name type="scientific">Stenotrophomonas maltophilia</name>
    <name type="common">Pseudomonas maltophilia</name>
    <name type="synonym">Xanthomonas maltophilia</name>
    <dbReference type="NCBI Taxonomy" id="40324"/>
    <lineage>
        <taxon>Bacteria</taxon>
        <taxon>Pseudomonadati</taxon>
        <taxon>Pseudomonadota</taxon>
        <taxon>Gammaproteobacteria</taxon>
        <taxon>Lysobacterales</taxon>
        <taxon>Lysobacteraceae</taxon>
        <taxon>Stenotrophomonas</taxon>
        <taxon>Stenotrophomonas maltophilia group</taxon>
    </lineage>
</organism>
<comment type="caution">
    <text evidence="3">The sequence shown here is derived from an EMBL/GenBank/DDBJ whole genome shotgun (WGS) entry which is preliminary data.</text>
</comment>
<feature type="domain" description="Chorismate-utilising enzyme C-terminal" evidence="2">
    <location>
        <begin position="48"/>
        <end position="154"/>
    </location>
</feature>
<evidence type="ECO:0000259" key="2">
    <source>
        <dbReference type="Pfam" id="PF00425"/>
    </source>
</evidence>
<dbReference type="AlphaFoldDB" id="A0A7V8FIY8"/>
<name>A0A7V8FIY8_STEMA</name>
<feature type="compositionally biased region" description="Basic and acidic residues" evidence="1">
    <location>
        <begin position="144"/>
        <end position="155"/>
    </location>
</feature>
<dbReference type="EMBL" id="WNDS01000001">
    <property type="protein sequence ID" value="KAF1016852.1"/>
    <property type="molecule type" value="Genomic_DNA"/>
</dbReference>